<dbReference type="RefSeq" id="WP_073320881.1">
    <property type="nucleotide sequence ID" value="NZ_FQWD01000002.1"/>
</dbReference>
<feature type="domain" description="Response regulatory" evidence="8">
    <location>
        <begin position="4"/>
        <end position="120"/>
    </location>
</feature>
<dbReference type="PROSITE" id="PS51755">
    <property type="entry name" value="OMPR_PHOB"/>
    <property type="match status" value="1"/>
</dbReference>
<keyword evidence="1 6" id="KW-0597">Phosphoprotein</keyword>
<dbReference type="Pfam" id="PF00486">
    <property type="entry name" value="Trans_reg_C"/>
    <property type="match status" value="1"/>
</dbReference>
<dbReference type="InterPro" id="IPR022305">
    <property type="entry name" value="Response_regulator"/>
</dbReference>
<keyword evidence="3" id="KW-0805">Transcription regulation</keyword>
<dbReference type="Gene3D" id="6.10.250.690">
    <property type="match status" value="1"/>
</dbReference>
<evidence type="ECO:0000256" key="4">
    <source>
        <dbReference type="ARBA" id="ARBA00023125"/>
    </source>
</evidence>
<gene>
    <name evidence="10" type="ORF">SAMN05216361_1762</name>
</gene>
<dbReference type="GO" id="GO:0000156">
    <property type="term" value="F:phosphorelay response regulator activity"/>
    <property type="evidence" value="ECO:0007669"/>
    <property type="project" value="TreeGrafter"/>
</dbReference>
<evidence type="ECO:0000313" key="10">
    <source>
        <dbReference type="EMBL" id="SHG22910.1"/>
    </source>
</evidence>
<dbReference type="EMBL" id="FQWD01000002">
    <property type="protein sequence ID" value="SHG22910.1"/>
    <property type="molecule type" value="Genomic_DNA"/>
</dbReference>
<dbReference type="NCBIfam" id="TIGR03787">
    <property type="entry name" value="marine_sort_RR"/>
    <property type="match status" value="1"/>
</dbReference>
<dbReference type="SUPFAM" id="SSF52172">
    <property type="entry name" value="CheY-like"/>
    <property type="match status" value="1"/>
</dbReference>
<dbReference type="Proteomes" id="UP000184520">
    <property type="component" value="Unassembled WGS sequence"/>
</dbReference>
<keyword evidence="2" id="KW-0902">Two-component regulatory system</keyword>
<feature type="modified residue" description="4-aspartylphosphate" evidence="6">
    <location>
        <position position="53"/>
    </location>
</feature>
<keyword evidence="11" id="KW-1185">Reference proteome</keyword>
<reference evidence="11" key="1">
    <citation type="submission" date="2016-11" db="EMBL/GenBank/DDBJ databases">
        <authorList>
            <person name="Varghese N."/>
            <person name="Submissions S."/>
        </authorList>
    </citation>
    <scope>NUCLEOTIDE SEQUENCE [LARGE SCALE GENOMIC DNA]</scope>
    <source>
        <strain evidence="11">CGMCC 1.8995</strain>
    </source>
</reference>
<keyword evidence="4 7" id="KW-0238">DNA-binding</keyword>
<evidence type="ECO:0000256" key="6">
    <source>
        <dbReference type="PROSITE-ProRule" id="PRU00169"/>
    </source>
</evidence>
<dbReference type="GO" id="GO:0000976">
    <property type="term" value="F:transcription cis-regulatory region binding"/>
    <property type="evidence" value="ECO:0007669"/>
    <property type="project" value="TreeGrafter"/>
</dbReference>
<dbReference type="SMART" id="SM00862">
    <property type="entry name" value="Trans_reg_C"/>
    <property type="match status" value="1"/>
</dbReference>
<dbReference type="OrthoDB" id="9802426at2"/>
<dbReference type="InterPro" id="IPR016032">
    <property type="entry name" value="Sig_transdc_resp-reg_C-effctor"/>
</dbReference>
<dbReference type="PROSITE" id="PS50110">
    <property type="entry name" value="RESPONSE_REGULATORY"/>
    <property type="match status" value="1"/>
</dbReference>
<evidence type="ECO:0000256" key="3">
    <source>
        <dbReference type="ARBA" id="ARBA00023015"/>
    </source>
</evidence>
<dbReference type="CDD" id="cd00383">
    <property type="entry name" value="trans_reg_C"/>
    <property type="match status" value="1"/>
</dbReference>
<dbReference type="SUPFAM" id="SSF46894">
    <property type="entry name" value="C-terminal effector domain of the bipartite response regulators"/>
    <property type="match status" value="1"/>
</dbReference>
<name>A0A1M5I4P4_9ALTE</name>
<evidence type="ECO:0000313" key="11">
    <source>
        <dbReference type="Proteomes" id="UP000184520"/>
    </source>
</evidence>
<evidence type="ECO:0000256" key="7">
    <source>
        <dbReference type="PROSITE-ProRule" id="PRU01091"/>
    </source>
</evidence>
<keyword evidence="5" id="KW-0804">Transcription</keyword>
<dbReference type="InterPro" id="IPR039420">
    <property type="entry name" value="WalR-like"/>
</dbReference>
<organism evidence="10 11">
    <name type="scientific">Marisediminitalea aggregata</name>
    <dbReference type="NCBI Taxonomy" id="634436"/>
    <lineage>
        <taxon>Bacteria</taxon>
        <taxon>Pseudomonadati</taxon>
        <taxon>Pseudomonadota</taxon>
        <taxon>Gammaproteobacteria</taxon>
        <taxon>Alteromonadales</taxon>
        <taxon>Alteromonadaceae</taxon>
        <taxon>Marisediminitalea</taxon>
    </lineage>
</organism>
<dbReference type="InterPro" id="IPR001789">
    <property type="entry name" value="Sig_transdc_resp-reg_receiver"/>
</dbReference>
<feature type="DNA-binding region" description="OmpR/PhoB-type" evidence="7">
    <location>
        <begin position="133"/>
        <end position="229"/>
    </location>
</feature>
<dbReference type="InterPro" id="IPR036388">
    <property type="entry name" value="WH-like_DNA-bd_sf"/>
</dbReference>
<dbReference type="Gene3D" id="1.10.10.10">
    <property type="entry name" value="Winged helix-like DNA-binding domain superfamily/Winged helix DNA-binding domain"/>
    <property type="match status" value="1"/>
</dbReference>
<dbReference type="SMART" id="SM00448">
    <property type="entry name" value="REC"/>
    <property type="match status" value="1"/>
</dbReference>
<protein>
    <submittedName>
        <fullName evidence="10">Two-component system, OmpR family, response regulator</fullName>
    </submittedName>
</protein>
<dbReference type="GO" id="GO:0032993">
    <property type="term" value="C:protein-DNA complex"/>
    <property type="evidence" value="ECO:0007669"/>
    <property type="project" value="TreeGrafter"/>
</dbReference>
<evidence type="ECO:0000259" key="8">
    <source>
        <dbReference type="PROSITE" id="PS50110"/>
    </source>
</evidence>
<accession>A0A1M5I4P4</accession>
<sequence>MPRNIALVEDDIAIRDNYTAALTGQGYTVNAFADRPSASAAFTQSLPDLAIIDIGLKDEMEGGFMLCQQLRQLSQTLPIIFFTARDNDVDTISGLRMGADDYLTKDISMAHLLARIAALFRRTDLLATPKQDSDLIKLGHLLVDVSRMTVSWKTMPVALTVTEFWMLHAIIKRPGHVKSRQQLMDESRMVVDDSTITSHIKRMRKKFIQLDADFDHIDTVYGMGYRWQQ</sequence>
<dbReference type="Pfam" id="PF00072">
    <property type="entry name" value="Response_reg"/>
    <property type="match status" value="1"/>
</dbReference>
<feature type="domain" description="OmpR/PhoB-type" evidence="9">
    <location>
        <begin position="133"/>
        <end position="229"/>
    </location>
</feature>
<evidence type="ECO:0000256" key="1">
    <source>
        <dbReference type="ARBA" id="ARBA00022553"/>
    </source>
</evidence>
<evidence type="ECO:0000256" key="2">
    <source>
        <dbReference type="ARBA" id="ARBA00023012"/>
    </source>
</evidence>
<dbReference type="GO" id="GO:0005829">
    <property type="term" value="C:cytosol"/>
    <property type="evidence" value="ECO:0007669"/>
    <property type="project" value="TreeGrafter"/>
</dbReference>
<evidence type="ECO:0000256" key="5">
    <source>
        <dbReference type="ARBA" id="ARBA00023163"/>
    </source>
</evidence>
<dbReference type="InterPro" id="IPR001867">
    <property type="entry name" value="OmpR/PhoB-type_DNA-bd"/>
</dbReference>
<dbReference type="STRING" id="634436.SAMN05216361_1762"/>
<proteinExistence type="predicted"/>
<evidence type="ECO:0000259" key="9">
    <source>
        <dbReference type="PROSITE" id="PS51755"/>
    </source>
</evidence>
<dbReference type="AlphaFoldDB" id="A0A1M5I4P4"/>
<dbReference type="PANTHER" id="PTHR48111">
    <property type="entry name" value="REGULATOR OF RPOS"/>
    <property type="match status" value="1"/>
</dbReference>
<dbReference type="PANTHER" id="PTHR48111:SF21">
    <property type="entry name" value="DNA-BINDING DUAL MASTER TRANSCRIPTIONAL REGULATOR RPAA"/>
    <property type="match status" value="1"/>
</dbReference>
<dbReference type="Gene3D" id="3.40.50.2300">
    <property type="match status" value="1"/>
</dbReference>
<dbReference type="InterPro" id="IPR011006">
    <property type="entry name" value="CheY-like_superfamily"/>
</dbReference>
<dbReference type="GO" id="GO:0006355">
    <property type="term" value="P:regulation of DNA-templated transcription"/>
    <property type="evidence" value="ECO:0007669"/>
    <property type="project" value="InterPro"/>
</dbReference>